<reference evidence="2 3" key="1">
    <citation type="journal article" date="2014" name="Int. J. Syst. Evol. Microbiol.">
        <title>Oceanisphaera profunda sp. nov., a marine bacterium isolated from deep-sea sediment, and emended description of the genus Oceanisphaera.</title>
        <authorList>
            <person name="Xu Z."/>
            <person name="Zhang X.Y."/>
            <person name="Su H.N."/>
            <person name="Yu Z.C."/>
            <person name="Liu C."/>
            <person name="Li H."/>
            <person name="Chen X.L."/>
            <person name="Song X.Y."/>
            <person name="Xie B.B."/>
            <person name="Qin Q.L."/>
            <person name="Zhou B.C."/>
            <person name="Shi M."/>
            <person name="Huang Y."/>
            <person name="Zhang Y.Z."/>
        </authorList>
    </citation>
    <scope>NUCLEOTIDE SEQUENCE [LARGE SCALE GENOMIC DNA]</scope>
    <source>
        <strain evidence="2 3">SM1222</strain>
    </source>
</reference>
<dbReference type="OrthoDB" id="7018808at2"/>
<keyword evidence="1" id="KW-0472">Membrane</keyword>
<keyword evidence="1" id="KW-1133">Transmembrane helix</keyword>
<dbReference type="Pfam" id="PF13994">
    <property type="entry name" value="PgaD"/>
    <property type="match status" value="1"/>
</dbReference>
<dbReference type="InterPro" id="IPR023829">
    <property type="entry name" value="PGA_PgaD"/>
</dbReference>
<sequence length="144" mass="16505">MSHPLIVTERRILPKLLDSLLTIIAWVGFIWLIYHGVVTVLHAQSEGGDPLSLTLGTVIFYLLIALANSLLLILWAKYNQRRFRTERRIRPQELPHGQLAIQFGLTQETLEQLNQSQIVVVSYNNDGTALEVSFKREQDVISKW</sequence>
<evidence type="ECO:0000313" key="3">
    <source>
        <dbReference type="Proteomes" id="UP000243937"/>
    </source>
</evidence>
<feature type="transmembrane region" description="Helical" evidence="1">
    <location>
        <begin position="58"/>
        <end position="78"/>
    </location>
</feature>
<evidence type="ECO:0000313" key="2">
    <source>
        <dbReference type="EMBL" id="ART82241.1"/>
    </source>
</evidence>
<dbReference type="RefSeq" id="WP_087035456.1">
    <property type="nucleotide sequence ID" value="NZ_CP021377.1"/>
</dbReference>
<keyword evidence="1" id="KW-0812">Transmembrane</keyword>
<dbReference type="KEGG" id="opf:CBP31_06055"/>
<evidence type="ECO:0000256" key="1">
    <source>
        <dbReference type="SAM" id="Phobius"/>
    </source>
</evidence>
<protein>
    <submittedName>
        <fullName evidence="2">Poly-beta-1,6-N-acetyl-D-glucosamine biosynthesis protein PgaD</fullName>
    </submittedName>
</protein>
<dbReference type="NCBIfam" id="TIGR03940">
    <property type="entry name" value="PGA_PgaD"/>
    <property type="match status" value="1"/>
</dbReference>
<accession>A0A1Y0D3X8</accession>
<dbReference type="GO" id="GO:0043709">
    <property type="term" value="P:cell adhesion involved in single-species biofilm formation"/>
    <property type="evidence" value="ECO:0007669"/>
    <property type="project" value="InterPro"/>
</dbReference>
<name>A0A1Y0D3X8_9GAMM</name>
<organism evidence="2 3">
    <name type="scientific">Oceanisphaera profunda</name>
    <dbReference type="NCBI Taxonomy" id="1416627"/>
    <lineage>
        <taxon>Bacteria</taxon>
        <taxon>Pseudomonadati</taxon>
        <taxon>Pseudomonadota</taxon>
        <taxon>Gammaproteobacteria</taxon>
        <taxon>Aeromonadales</taxon>
        <taxon>Aeromonadaceae</taxon>
        <taxon>Oceanisphaera</taxon>
    </lineage>
</organism>
<gene>
    <name evidence="2" type="ORF">CBP31_06055</name>
</gene>
<dbReference type="AlphaFoldDB" id="A0A1Y0D3X8"/>
<dbReference type="EMBL" id="CP021377">
    <property type="protein sequence ID" value="ART82241.1"/>
    <property type="molecule type" value="Genomic_DNA"/>
</dbReference>
<feature type="transmembrane region" description="Helical" evidence="1">
    <location>
        <begin position="20"/>
        <end position="38"/>
    </location>
</feature>
<proteinExistence type="predicted"/>
<keyword evidence="3" id="KW-1185">Reference proteome</keyword>
<dbReference type="Proteomes" id="UP000243937">
    <property type="component" value="Chromosome"/>
</dbReference>